<feature type="domain" description="SCP" evidence="2">
    <location>
        <begin position="42"/>
        <end position="150"/>
    </location>
</feature>
<protein>
    <submittedName>
        <fullName evidence="3">CAP domain-containing protein</fullName>
    </submittedName>
</protein>
<dbReference type="PANTHER" id="PTHR31157:SF1">
    <property type="entry name" value="SCP DOMAIN-CONTAINING PROTEIN"/>
    <property type="match status" value="1"/>
</dbReference>
<comment type="caution">
    <text evidence="3">The sequence shown here is derived from an EMBL/GenBank/DDBJ whole genome shotgun (WGS) entry which is preliminary data.</text>
</comment>
<dbReference type="SUPFAM" id="SSF55797">
    <property type="entry name" value="PR-1-like"/>
    <property type="match status" value="1"/>
</dbReference>
<organism evidence="3 4">
    <name type="scientific">Haoranjiania flava</name>
    <dbReference type="NCBI Taxonomy" id="1856322"/>
    <lineage>
        <taxon>Bacteria</taxon>
        <taxon>Pseudomonadati</taxon>
        <taxon>Bacteroidota</taxon>
        <taxon>Chitinophagia</taxon>
        <taxon>Chitinophagales</taxon>
        <taxon>Chitinophagaceae</taxon>
        <taxon>Haoranjiania</taxon>
    </lineage>
</organism>
<dbReference type="Proteomes" id="UP001209317">
    <property type="component" value="Unassembled WGS sequence"/>
</dbReference>
<sequence>MKNILIVLIIASAASCAPVQKTSPIHTSNSASQPVNLQREMLNLINSYRTKGYRGYPAVPPLRWNTRLEAAAKAHSNYMSSNNILSHTGRNGSDPGARIKAAGYNWSAYGENIAMGQQTVREVVTTWVNSPAHLKNIMNRHVTEMGAAKSGRYWTQVFGRP</sequence>
<dbReference type="AlphaFoldDB" id="A0AAE3INC8"/>
<proteinExistence type="predicted"/>
<feature type="chain" id="PRO_5042182209" evidence="1">
    <location>
        <begin position="18"/>
        <end position="161"/>
    </location>
</feature>
<evidence type="ECO:0000259" key="2">
    <source>
        <dbReference type="Pfam" id="PF00188"/>
    </source>
</evidence>
<keyword evidence="1" id="KW-0732">Signal</keyword>
<accession>A0AAE3INC8</accession>
<evidence type="ECO:0000256" key="1">
    <source>
        <dbReference type="SAM" id="SignalP"/>
    </source>
</evidence>
<dbReference type="Gene3D" id="3.40.33.10">
    <property type="entry name" value="CAP"/>
    <property type="match status" value="1"/>
</dbReference>
<dbReference type="PANTHER" id="PTHR31157">
    <property type="entry name" value="SCP DOMAIN-CONTAINING PROTEIN"/>
    <property type="match status" value="1"/>
</dbReference>
<feature type="signal peptide" evidence="1">
    <location>
        <begin position="1"/>
        <end position="17"/>
    </location>
</feature>
<dbReference type="CDD" id="cd05379">
    <property type="entry name" value="CAP_bacterial"/>
    <property type="match status" value="1"/>
</dbReference>
<dbReference type="PROSITE" id="PS51257">
    <property type="entry name" value="PROKAR_LIPOPROTEIN"/>
    <property type="match status" value="1"/>
</dbReference>
<keyword evidence="4" id="KW-1185">Reference proteome</keyword>
<reference evidence="3" key="1">
    <citation type="submission" date="2022-10" db="EMBL/GenBank/DDBJ databases">
        <authorList>
            <person name="Kim H.S."/>
            <person name="Kim J.-S."/>
            <person name="Suh M.K."/>
            <person name="Eom M.K."/>
            <person name="Lee J.-S."/>
        </authorList>
    </citation>
    <scope>NUCLEOTIDE SEQUENCE</scope>
    <source>
        <strain evidence="3">LIP-5</strain>
    </source>
</reference>
<dbReference type="InterPro" id="IPR035940">
    <property type="entry name" value="CAP_sf"/>
</dbReference>
<evidence type="ECO:0000313" key="3">
    <source>
        <dbReference type="EMBL" id="MCU7693481.1"/>
    </source>
</evidence>
<name>A0AAE3INC8_9BACT</name>
<dbReference type="RefSeq" id="WP_263036969.1">
    <property type="nucleotide sequence ID" value="NZ_JAOTPL010000003.1"/>
</dbReference>
<gene>
    <name evidence="3" type="ORF">OD355_03010</name>
</gene>
<dbReference type="EMBL" id="JAOTPL010000003">
    <property type="protein sequence ID" value="MCU7693481.1"/>
    <property type="molecule type" value="Genomic_DNA"/>
</dbReference>
<dbReference type="Pfam" id="PF00188">
    <property type="entry name" value="CAP"/>
    <property type="match status" value="1"/>
</dbReference>
<evidence type="ECO:0000313" key="4">
    <source>
        <dbReference type="Proteomes" id="UP001209317"/>
    </source>
</evidence>
<dbReference type="InterPro" id="IPR014044">
    <property type="entry name" value="CAP_dom"/>
</dbReference>